<evidence type="ECO:0000256" key="2">
    <source>
        <dbReference type="ARBA" id="ARBA00007520"/>
    </source>
</evidence>
<feature type="transmembrane region" description="Helical" evidence="8">
    <location>
        <begin position="100"/>
        <end position="119"/>
    </location>
</feature>
<dbReference type="InterPro" id="IPR036259">
    <property type="entry name" value="MFS_trans_sf"/>
</dbReference>
<feature type="transmembrane region" description="Helical" evidence="8">
    <location>
        <begin position="260"/>
        <end position="280"/>
    </location>
</feature>
<comment type="caution">
    <text evidence="10">The sequence shown here is derived from an EMBL/GenBank/DDBJ whole genome shotgun (WGS) entry which is preliminary data.</text>
</comment>
<evidence type="ECO:0000313" key="10">
    <source>
        <dbReference type="EMBL" id="RKF53158.1"/>
    </source>
</evidence>
<keyword evidence="6 8" id="KW-0472">Membrane</keyword>
<dbReference type="AlphaFoldDB" id="A0A420H6V2"/>
<evidence type="ECO:0000256" key="1">
    <source>
        <dbReference type="ARBA" id="ARBA00004141"/>
    </source>
</evidence>
<organism evidence="10 11">
    <name type="scientific">Erysiphe neolycopersici</name>
    <dbReference type="NCBI Taxonomy" id="212602"/>
    <lineage>
        <taxon>Eukaryota</taxon>
        <taxon>Fungi</taxon>
        <taxon>Dikarya</taxon>
        <taxon>Ascomycota</taxon>
        <taxon>Pezizomycotina</taxon>
        <taxon>Leotiomycetes</taxon>
        <taxon>Erysiphales</taxon>
        <taxon>Erysiphaceae</taxon>
        <taxon>Erysiphe</taxon>
    </lineage>
</organism>
<evidence type="ECO:0000256" key="5">
    <source>
        <dbReference type="ARBA" id="ARBA00022989"/>
    </source>
</evidence>
<keyword evidence="5 8" id="KW-1133">Transmembrane helix</keyword>
<protein>
    <submittedName>
        <fullName evidence="10">Efflux pump patC</fullName>
    </submittedName>
</protein>
<keyword evidence="4 8" id="KW-0812">Transmembrane</keyword>
<evidence type="ECO:0000313" key="11">
    <source>
        <dbReference type="Proteomes" id="UP000286134"/>
    </source>
</evidence>
<feature type="region of interest" description="Disordered" evidence="7">
    <location>
        <begin position="1"/>
        <end position="22"/>
    </location>
</feature>
<feature type="transmembrane region" description="Helical" evidence="8">
    <location>
        <begin position="125"/>
        <end position="146"/>
    </location>
</feature>
<dbReference type="OrthoDB" id="10021397at2759"/>
<keyword evidence="11" id="KW-1185">Reference proteome</keyword>
<feature type="transmembrane region" description="Helical" evidence="8">
    <location>
        <begin position="189"/>
        <end position="208"/>
    </location>
</feature>
<evidence type="ECO:0000256" key="3">
    <source>
        <dbReference type="ARBA" id="ARBA00022448"/>
    </source>
</evidence>
<sequence>MSVIDTRGSDNEKASSTDVHDQPSRKITGLEWIAFNISILSCAFLFALDNTIVANIQPIIVLEFDSISKLSWMSSALLMTAASTNLIWGKIFAQLEAKWTYIFCVTMFEIGSGICGGAQNMDTMIIGRAICGFGGSGMYVGVLTLIAANTTIKERPLYISFTGLMWGVGTVLGPIIGGAFSVSAGGWRWSFYINLIIGLVCAPIYIFLIPKWDPRPGVSFWERAREMDYLGSVLTIGAFLSGVMPISFGGVQYAWSSPEIISMFICSGVLFILLGIQQVYTIFTTEENRVFPVEFVKSRTMLVLFGCTAAGGGVTFLTIYMIPIFFQFTRGDTALESGVRLLPYIFLLIFGILINGGILSAYGYFMPFFVVGSIFSIIGGALMYTIESTTSIATVYGFSIILGWGLGLFVQSGFSIAQALVEPNVVSLAIGFITCAQLTGITIILSAANSIFLNRAKASLVALLPDVPQERISSAIAGAGSSFVENLDGELRAKVLSAVVRANSDTYILAIIFGALSLIMGLLMKREKLFMPAL</sequence>
<feature type="transmembrane region" description="Helical" evidence="8">
    <location>
        <begin position="426"/>
        <end position="448"/>
    </location>
</feature>
<evidence type="ECO:0000256" key="4">
    <source>
        <dbReference type="ARBA" id="ARBA00022692"/>
    </source>
</evidence>
<comment type="subcellular location">
    <subcellularLocation>
        <location evidence="1">Membrane</location>
        <topology evidence="1">Multi-pass membrane protein</topology>
    </subcellularLocation>
</comment>
<dbReference type="SUPFAM" id="SSF103473">
    <property type="entry name" value="MFS general substrate transporter"/>
    <property type="match status" value="1"/>
</dbReference>
<feature type="transmembrane region" description="Helical" evidence="8">
    <location>
        <begin position="30"/>
        <end position="48"/>
    </location>
</feature>
<feature type="domain" description="Major facilitator superfamily (MFS) profile" evidence="9">
    <location>
        <begin position="35"/>
        <end position="529"/>
    </location>
</feature>
<feature type="transmembrane region" description="Helical" evidence="8">
    <location>
        <begin position="301"/>
        <end position="326"/>
    </location>
</feature>
<evidence type="ECO:0000256" key="8">
    <source>
        <dbReference type="SAM" id="Phobius"/>
    </source>
</evidence>
<dbReference type="GO" id="GO:0022857">
    <property type="term" value="F:transmembrane transporter activity"/>
    <property type="evidence" value="ECO:0007669"/>
    <property type="project" value="InterPro"/>
</dbReference>
<feature type="compositionally biased region" description="Basic and acidic residues" evidence="7">
    <location>
        <begin position="7"/>
        <end position="22"/>
    </location>
</feature>
<feature type="transmembrane region" description="Helical" evidence="8">
    <location>
        <begin position="229"/>
        <end position="248"/>
    </location>
</feature>
<reference evidence="10 11" key="1">
    <citation type="journal article" date="2018" name="BMC Genomics">
        <title>Comparative genome analyses reveal sequence features reflecting distinct modes of host-adaptation between dicot and monocot powdery mildew.</title>
        <authorList>
            <person name="Wu Y."/>
            <person name="Ma X."/>
            <person name="Pan Z."/>
            <person name="Kale S.D."/>
            <person name="Song Y."/>
            <person name="King H."/>
            <person name="Zhang Q."/>
            <person name="Presley C."/>
            <person name="Deng X."/>
            <person name="Wei C.I."/>
            <person name="Xiao S."/>
        </authorList>
    </citation>
    <scope>NUCLEOTIDE SEQUENCE [LARGE SCALE GENOMIC DNA]</scope>
    <source>
        <strain evidence="10">UMSG2</strain>
    </source>
</reference>
<dbReference type="Proteomes" id="UP000286134">
    <property type="component" value="Unassembled WGS sequence"/>
</dbReference>
<dbReference type="PANTHER" id="PTHR23501:SF12">
    <property type="entry name" value="MAJOR FACILITATOR SUPERFAMILY (MFS) PROFILE DOMAIN-CONTAINING PROTEIN-RELATED"/>
    <property type="match status" value="1"/>
</dbReference>
<dbReference type="Gene3D" id="1.20.1250.20">
    <property type="entry name" value="MFS general substrate transporter like domains"/>
    <property type="match status" value="1"/>
</dbReference>
<dbReference type="STRING" id="212602.A0A420H6V2"/>
<dbReference type="InterPro" id="IPR020846">
    <property type="entry name" value="MFS_dom"/>
</dbReference>
<accession>A0A420H6V2</accession>
<evidence type="ECO:0000259" key="9">
    <source>
        <dbReference type="PROSITE" id="PS50850"/>
    </source>
</evidence>
<feature type="transmembrane region" description="Helical" evidence="8">
    <location>
        <begin position="506"/>
        <end position="524"/>
    </location>
</feature>
<name>A0A420H6V2_9PEZI</name>
<dbReference type="EMBL" id="MCFK01010822">
    <property type="protein sequence ID" value="RKF53158.1"/>
    <property type="molecule type" value="Genomic_DNA"/>
</dbReference>
<gene>
    <name evidence="10" type="ORF">OnM2_108014</name>
</gene>
<feature type="transmembrane region" description="Helical" evidence="8">
    <location>
        <begin position="341"/>
        <end position="361"/>
    </location>
</feature>
<dbReference type="Pfam" id="PF07690">
    <property type="entry name" value="MFS_1"/>
    <property type="match status" value="1"/>
</dbReference>
<proteinExistence type="inferred from homology"/>
<evidence type="ECO:0000256" key="6">
    <source>
        <dbReference type="ARBA" id="ARBA00023136"/>
    </source>
</evidence>
<comment type="similarity">
    <text evidence="2">Belongs to the major facilitator superfamily. TCR/Tet family.</text>
</comment>
<dbReference type="GO" id="GO:0005886">
    <property type="term" value="C:plasma membrane"/>
    <property type="evidence" value="ECO:0007669"/>
    <property type="project" value="TreeGrafter"/>
</dbReference>
<feature type="transmembrane region" description="Helical" evidence="8">
    <location>
        <begin position="158"/>
        <end position="183"/>
    </location>
</feature>
<feature type="transmembrane region" description="Helical" evidence="8">
    <location>
        <begin position="368"/>
        <end position="386"/>
    </location>
</feature>
<dbReference type="InterPro" id="IPR011701">
    <property type="entry name" value="MFS"/>
</dbReference>
<feature type="transmembrane region" description="Helical" evidence="8">
    <location>
        <begin position="392"/>
        <end position="414"/>
    </location>
</feature>
<dbReference type="PANTHER" id="PTHR23501">
    <property type="entry name" value="MAJOR FACILITATOR SUPERFAMILY"/>
    <property type="match status" value="1"/>
</dbReference>
<keyword evidence="3" id="KW-0813">Transport</keyword>
<dbReference type="PROSITE" id="PS50850">
    <property type="entry name" value="MFS"/>
    <property type="match status" value="1"/>
</dbReference>
<dbReference type="FunFam" id="1.20.1250.20:FF:000429">
    <property type="entry name" value="MFS drug efflux transporter, putative"/>
    <property type="match status" value="1"/>
</dbReference>
<evidence type="ECO:0000256" key="7">
    <source>
        <dbReference type="SAM" id="MobiDB-lite"/>
    </source>
</evidence>
<feature type="transmembrane region" description="Helical" evidence="8">
    <location>
        <begin position="70"/>
        <end position="88"/>
    </location>
</feature>